<protein>
    <submittedName>
        <fullName evidence="1">Uncharacterized protein</fullName>
    </submittedName>
</protein>
<sequence>MHNGEQALPGAPECVSFLYKKGIKMIILSNSPQAEENTLARLVRLGFDRTHFIGAVTAGGLACPHLQAGRFGKRCMLFTWEDQRGETYLLENGLEATRCLEDADFILAHGTQRILGGQHGQDELLPELYDTGNTCQVDGLLREASRLGKP</sequence>
<name>A0AAE0GVD5_9CHLO</name>
<dbReference type="SUPFAM" id="SSF56784">
    <property type="entry name" value="HAD-like"/>
    <property type="match status" value="1"/>
</dbReference>
<organism evidence="1 2">
    <name type="scientific">Cymbomonas tetramitiformis</name>
    <dbReference type="NCBI Taxonomy" id="36881"/>
    <lineage>
        <taxon>Eukaryota</taxon>
        <taxon>Viridiplantae</taxon>
        <taxon>Chlorophyta</taxon>
        <taxon>Pyramimonadophyceae</taxon>
        <taxon>Pyramimonadales</taxon>
        <taxon>Pyramimonadaceae</taxon>
        <taxon>Cymbomonas</taxon>
    </lineage>
</organism>
<proteinExistence type="predicted"/>
<gene>
    <name evidence="1" type="ORF">CYMTET_7235</name>
</gene>
<dbReference type="EMBL" id="LGRX02001948">
    <property type="protein sequence ID" value="KAK3285144.1"/>
    <property type="molecule type" value="Genomic_DNA"/>
</dbReference>
<evidence type="ECO:0000313" key="2">
    <source>
        <dbReference type="Proteomes" id="UP001190700"/>
    </source>
</evidence>
<dbReference type="Gene3D" id="3.40.50.1000">
    <property type="entry name" value="HAD superfamily/HAD-like"/>
    <property type="match status" value="2"/>
</dbReference>
<dbReference type="AlphaFoldDB" id="A0AAE0GVD5"/>
<comment type="caution">
    <text evidence="1">The sequence shown here is derived from an EMBL/GenBank/DDBJ whole genome shotgun (WGS) entry which is preliminary data.</text>
</comment>
<feature type="non-terminal residue" evidence="1">
    <location>
        <position position="150"/>
    </location>
</feature>
<accession>A0AAE0GVD5</accession>
<evidence type="ECO:0000313" key="1">
    <source>
        <dbReference type="EMBL" id="KAK3285144.1"/>
    </source>
</evidence>
<keyword evidence="2" id="KW-1185">Reference proteome</keyword>
<reference evidence="1 2" key="1">
    <citation type="journal article" date="2015" name="Genome Biol. Evol.">
        <title>Comparative Genomics of a Bacterivorous Green Alga Reveals Evolutionary Causalities and Consequences of Phago-Mixotrophic Mode of Nutrition.</title>
        <authorList>
            <person name="Burns J.A."/>
            <person name="Paasch A."/>
            <person name="Narechania A."/>
            <person name="Kim E."/>
        </authorList>
    </citation>
    <scope>NUCLEOTIDE SEQUENCE [LARGE SCALE GENOMIC DNA]</scope>
    <source>
        <strain evidence="1 2">PLY_AMNH</strain>
    </source>
</reference>
<dbReference type="InterPro" id="IPR036412">
    <property type="entry name" value="HAD-like_sf"/>
</dbReference>
<dbReference type="InterPro" id="IPR023214">
    <property type="entry name" value="HAD_sf"/>
</dbReference>
<dbReference type="Proteomes" id="UP001190700">
    <property type="component" value="Unassembled WGS sequence"/>
</dbReference>
<dbReference type="InterPro" id="IPR006357">
    <property type="entry name" value="HAD-SF_hydro_IIA"/>
</dbReference>
<dbReference type="Pfam" id="PF13344">
    <property type="entry name" value="Hydrolase_6"/>
    <property type="match status" value="1"/>
</dbReference>